<dbReference type="EMBL" id="BJLB01000001">
    <property type="protein sequence ID" value="GEA37482.1"/>
    <property type="molecule type" value="Genomic_DNA"/>
</dbReference>
<proteinExistence type="predicted"/>
<dbReference type="Pfam" id="PF14284">
    <property type="entry name" value="PcfJ"/>
    <property type="match status" value="1"/>
</dbReference>
<dbReference type="InterPro" id="IPR025586">
    <property type="entry name" value="PcfJ"/>
</dbReference>
<gene>
    <name evidence="1" type="ORF">Ccl03g_31950</name>
</gene>
<dbReference type="AlphaFoldDB" id="A0A829VUD9"/>
<protein>
    <submittedName>
        <fullName evidence="1">Uncharacterized protein</fullName>
    </submittedName>
</protein>
<organism evidence="1 2">
    <name type="scientific">Enterocloster clostridioformis</name>
    <dbReference type="NCBI Taxonomy" id="1531"/>
    <lineage>
        <taxon>Bacteria</taxon>
        <taxon>Bacillati</taxon>
        <taxon>Bacillota</taxon>
        <taxon>Clostridia</taxon>
        <taxon>Lachnospirales</taxon>
        <taxon>Lachnospiraceae</taxon>
        <taxon>Enterocloster</taxon>
    </lineage>
</organism>
<evidence type="ECO:0000313" key="2">
    <source>
        <dbReference type="Proteomes" id="UP000315200"/>
    </source>
</evidence>
<sequence>MSNSILEYYKKNPNAIILGYHLEYMSLDDRDIYKLWTRDESEYNRETLSYDCYTYFDLLINNFGYTAKALFLYADQLKTYEAMEDMGYLIKELYDYAKMMNTISDKFDKYPRHFLTTHKIACRNYNRMKKEFSEDLFKKRIMKKYECTFGDYQFIYPENIQDIKDESVQQNNCVSSYIDKVIDGKCHIMFLRKKSAPDESLVTIEIRNDRIVQAKRRFNDDVTDEEQKVIDNWNKKFSNKKEEVAT</sequence>
<name>A0A829VUD9_9FIRM</name>
<comment type="caution">
    <text evidence="1">The sequence shown here is derived from an EMBL/GenBank/DDBJ whole genome shotgun (WGS) entry which is preliminary data.</text>
</comment>
<reference evidence="1 2" key="1">
    <citation type="submission" date="2019-06" db="EMBL/GenBank/DDBJ databases">
        <title>Draft genome sequence of [Clostridium] clostridioforme NBRC 113352.</title>
        <authorList>
            <person name="Miura T."/>
            <person name="Furukawa M."/>
            <person name="Shimamura M."/>
            <person name="Ohyama Y."/>
            <person name="Yamazoe A."/>
            <person name="Kawasaki H."/>
        </authorList>
    </citation>
    <scope>NUCLEOTIDE SEQUENCE [LARGE SCALE GENOMIC DNA]</scope>
    <source>
        <strain evidence="1 2">NBRC 113352</strain>
    </source>
</reference>
<accession>A0A829VUD9</accession>
<evidence type="ECO:0000313" key="1">
    <source>
        <dbReference type="EMBL" id="GEA37482.1"/>
    </source>
</evidence>
<dbReference type="Proteomes" id="UP000315200">
    <property type="component" value="Unassembled WGS sequence"/>
</dbReference>